<reference evidence="2 3" key="1">
    <citation type="journal article" date="2023" name="Nucleic Acids Res.">
        <title>The hologenome of Daphnia magna reveals possible DNA methylation and microbiome-mediated evolution of the host genome.</title>
        <authorList>
            <person name="Chaturvedi A."/>
            <person name="Li X."/>
            <person name="Dhandapani V."/>
            <person name="Marshall H."/>
            <person name="Kissane S."/>
            <person name="Cuenca-Cambronero M."/>
            <person name="Asole G."/>
            <person name="Calvet F."/>
            <person name="Ruiz-Romero M."/>
            <person name="Marangio P."/>
            <person name="Guigo R."/>
            <person name="Rago D."/>
            <person name="Mirbahai L."/>
            <person name="Eastwood N."/>
            <person name="Colbourne J.K."/>
            <person name="Zhou J."/>
            <person name="Mallon E."/>
            <person name="Orsini L."/>
        </authorList>
    </citation>
    <scope>NUCLEOTIDE SEQUENCE [LARGE SCALE GENOMIC DNA]</scope>
    <source>
        <strain evidence="2">LRV0_1</strain>
    </source>
</reference>
<organism evidence="2 3">
    <name type="scientific">Daphnia magna</name>
    <dbReference type="NCBI Taxonomy" id="35525"/>
    <lineage>
        <taxon>Eukaryota</taxon>
        <taxon>Metazoa</taxon>
        <taxon>Ecdysozoa</taxon>
        <taxon>Arthropoda</taxon>
        <taxon>Crustacea</taxon>
        <taxon>Branchiopoda</taxon>
        <taxon>Diplostraca</taxon>
        <taxon>Cladocera</taxon>
        <taxon>Anomopoda</taxon>
        <taxon>Daphniidae</taxon>
        <taxon>Daphnia</taxon>
    </lineage>
</organism>
<comment type="caution">
    <text evidence="2">The sequence shown here is derived from an EMBL/GenBank/DDBJ whole genome shotgun (WGS) entry which is preliminary data.</text>
</comment>
<sequence length="256" mass="28830">MPVGQTATQRPQSTQAPLSSARPRRRSRHGLCDRFSAGLAAGCVVANDQRIVVDEDRLEAPVRADDEAEEGLGVGRRVCADHLKEFRDRDEVRDEDVRDEGRQHDPNRVEEDRPPAVRRRSVEALAALPVGDSAEDLLFERAKEPLKEDRLRAGPPTEGATEEGGRDDEGERHGEEKEDDERSILRIERRPKKEESAGWNVEKYSRIASDLDPREGDENRNKYREDELARRRKTPVDGERNNALTAPVGKDGTFAP</sequence>
<feature type="compositionally biased region" description="Basic and acidic residues" evidence="1">
    <location>
        <begin position="163"/>
        <end position="196"/>
    </location>
</feature>
<gene>
    <name evidence="2" type="ORF">OUZ56_032486</name>
</gene>
<protein>
    <submittedName>
        <fullName evidence="2">Uncharacterized protein</fullName>
    </submittedName>
</protein>
<evidence type="ECO:0000313" key="2">
    <source>
        <dbReference type="EMBL" id="KAK4045078.1"/>
    </source>
</evidence>
<name>A0ABR0B928_9CRUS</name>
<feature type="compositionally biased region" description="Polar residues" evidence="1">
    <location>
        <begin position="1"/>
        <end position="15"/>
    </location>
</feature>
<dbReference type="Proteomes" id="UP001234178">
    <property type="component" value="Unassembled WGS sequence"/>
</dbReference>
<feature type="region of interest" description="Disordered" evidence="1">
    <location>
        <begin position="1"/>
        <end position="29"/>
    </location>
</feature>
<feature type="compositionally biased region" description="Basic and acidic residues" evidence="1">
    <location>
        <begin position="203"/>
        <end position="240"/>
    </location>
</feature>
<keyword evidence="3" id="KW-1185">Reference proteome</keyword>
<feature type="region of interest" description="Disordered" evidence="1">
    <location>
        <begin position="56"/>
        <end position="75"/>
    </location>
</feature>
<dbReference type="EMBL" id="JAOYFB010000041">
    <property type="protein sequence ID" value="KAK4045078.1"/>
    <property type="molecule type" value="Genomic_DNA"/>
</dbReference>
<evidence type="ECO:0000256" key="1">
    <source>
        <dbReference type="SAM" id="MobiDB-lite"/>
    </source>
</evidence>
<accession>A0ABR0B928</accession>
<feature type="compositionally biased region" description="Basic and acidic residues" evidence="1">
    <location>
        <begin position="138"/>
        <end position="152"/>
    </location>
</feature>
<feature type="compositionally biased region" description="Basic and acidic residues" evidence="1">
    <location>
        <begin position="56"/>
        <end position="65"/>
    </location>
</feature>
<feature type="compositionally biased region" description="Basic and acidic residues" evidence="1">
    <location>
        <begin position="85"/>
        <end position="115"/>
    </location>
</feature>
<evidence type="ECO:0000313" key="3">
    <source>
        <dbReference type="Proteomes" id="UP001234178"/>
    </source>
</evidence>
<proteinExistence type="predicted"/>
<feature type="region of interest" description="Disordered" evidence="1">
    <location>
        <begin position="85"/>
        <end position="256"/>
    </location>
</feature>